<organism evidence="2 3">
    <name type="scientific">Shimia aestuarii</name>
    <dbReference type="NCBI Taxonomy" id="254406"/>
    <lineage>
        <taxon>Bacteria</taxon>
        <taxon>Pseudomonadati</taxon>
        <taxon>Pseudomonadota</taxon>
        <taxon>Alphaproteobacteria</taxon>
        <taxon>Rhodobacterales</taxon>
        <taxon>Roseobacteraceae</taxon>
    </lineage>
</organism>
<dbReference type="Proteomes" id="UP000199144">
    <property type="component" value="Unassembled WGS sequence"/>
</dbReference>
<evidence type="ECO:0008006" key="4">
    <source>
        <dbReference type="Google" id="ProtNLM"/>
    </source>
</evidence>
<keyword evidence="3" id="KW-1185">Reference proteome</keyword>
<dbReference type="InterPro" id="IPR006311">
    <property type="entry name" value="TAT_signal"/>
</dbReference>
<dbReference type="OrthoDB" id="7428674at2"/>
<proteinExistence type="predicted"/>
<reference evidence="2 3" key="1">
    <citation type="submission" date="2016-10" db="EMBL/GenBank/DDBJ databases">
        <authorList>
            <person name="de Groot N.N."/>
        </authorList>
    </citation>
    <scope>NUCLEOTIDE SEQUENCE [LARGE SCALE GENOMIC DNA]</scope>
    <source>
        <strain evidence="2 3">DSM 15283</strain>
    </source>
</reference>
<gene>
    <name evidence="2" type="ORF">SAMN04488042_10724</name>
</gene>
<dbReference type="RefSeq" id="WP_093094740.1">
    <property type="nucleotide sequence ID" value="NZ_FOTQ01000007.1"/>
</dbReference>
<dbReference type="AlphaFoldDB" id="A0A1I4QKD6"/>
<dbReference type="PROSITE" id="PS51318">
    <property type="entry name" value="TAT"/>
    <property type="match status" value="1"/>
</dbReference>
<keyword evidence="1" id="KW-0732">Signal</keyword>
<evidence type="ECO:0000313" key="2">
    <source>
        <dbReference type="EMBL" id="SFM40529.1"/>
    </source>
</evidence>
<sequence length="133" mass="13906">MTGLNRRAVLLGGVALTIAGLPALAAEVPAPQAGKGLIVFYRGGGQGAAVRYTIEGPDGLVGEMKQGAVLFSHMPPGDHLYRVPDANNTEGVISIAAGETKFIDCYLDAATNTGKLQFREVSADRAMKTISKY</sequence>
<name>A0A1I4QKD6_9RHOB</name>
<feature type="signal peptide" evidence="1">
    <location>
        <begin position="1"/>
        <end position="25"/>
    </location>
</feature>
<evidence type="ECO:0000313" key="3">
    <source>
        <dbReference type="Proteomes" id="UP000199144"/>
    </source>
</evidence>
<dbReference type="EMBL" id="FOTQ01000007">
    <property type="protein sequence ID" value="SFM40529.1"/>
    <property type="molecule type" value="Genomic_DNA"/>
</dbReference>
<accession>A0A1I4QKD6</accession>
<evidence type="ECO:0000256" key="1">
    <source>
        <dbReference type="SAM" id="SignalP"/>
    </source>
</evidence>
<protein>
    <recommendedName>
        <fullName evidence="4">DUF2846 domain-containing protein</fullName>
    </recommendedName>
</protein>
<feature type="chain" id="PRO_5011589846" description="DUF2846 domain-containing protein" evidence="1">
    <location>
        <begin position="26"/>
        <end position="133"/>
    </location>
</feature>